<accession>A0ABW4KKX5</accession>
<comment type="caution">
    <text evidence="2">The sequence shown here is derived from an EMBL/GenBank/DDBJ whole genome shotgun (WGS) entry which is preliminary data.</text>
</comment>
<dbReference type="EMBL" id="JBHUEO010000121">
    <property type="protein sequence ID" value="MFD1708812.1"/>
    <property type="molecule type" value="Genomic_DNA"/>
</dbReference>
<name>A0ABW4KKX5_9BACI</name>
<organism evidence="2 3">
    <name type="scientific">Siminovitchia sediminis</name>
    <dbReference type="NCBI Taxonomy" id="1274353"/>
    <lineage>
        <taxon>Bacteria</taxon>
        <taxon>Bacillati</taxon>
        <taxon>Bacillota</taxon>
        <taxon>Bacilli</taxon>
        <taxon>Bacillales</taxon>
        <taxon>Bacillaceae</taxon>
        <taxon>Siminovitchia</taxon>
    </lineage>
</organism>
<dbReference type="InterPro" id="IPR048792">
    <property type="entry name" value="CarD_C"/>
</dbReference>
<dbReference type="InterPro" id="IPR042215">
    <property type="entry name" value="CarD-like_C"/>
</dbReference>
<dbReference type="InterPro" id="IPR052531">
    <property type="entry name" value="CarD-like_regulator"/>
</dbReference>
<dbReference type="InterPro" id="IPR003711">
    <property type="entry name" value="CarD-like/TRCF_RID"/>
</dbReference>
<dbReference type="Pfam" id="PF21095">
    <property type="entry name" value="CarD_C"/>
    <property type="match status" value="1"/>
</dbReference>
<dbReference type="SMART" id="SM01058">
    <property type="entry name" value="CarD_TRCF"/>
    <property type="match status" value="1"/>
</dbReference>
<sequence>MFNKGDFIVYSTHGICKVDDICEKTVLGITRPYYVLHPIDQKNQLTISTPIDNDQVVMLELIDKGKAVDILESFKSTGLHWIDKPNLRHSTYTDIINTGDRKQIAGIVNTLMRKKFELERQEGKLYEQDRKLLSNTQKVLFKELAISLDTSFEEIEEWVTNLITKECNKS</sequence>
<dbReference type="Pfam" id="PF02559">
    <property type="entry name" value="CarD_TRCF_RID"/>
    <property type="match status" value="1"/>
</dbReference>
<dbReference type="Proteomes" id="UP001597301">
    <property type="component" value="Unassembled WGS sequence"/>
</dbReference>
<gene>
    <name evidence="2" type="ORF">ACFSCZ_19230</name>
</gene>
<dbReference type="RefSeq" id="WP_380776612.1">
    <property type="nucleotide sequence ID" value="NZ_JBHUEO010000121.1"/>
</dbReference>
<proteinExistence type="predicted"/>
<evidence type="ECO:0000259" key="1">
    <source>
        <dbReference type="SMART" id="SM01058"/>
    </source>
</evidence>
<evidence type="ECO:0000313" key="3">
    <source>
        <dbReference type="Proteomes" id="UP001597301"/>
    </source>
</evidence>
<dbReference type="InterPro" id="IPR036101">
    <property type="entry name" value="CarD-like/TRCF_RID_sf"/>
</dbReference>
<feature type="domain" description="CarD-like/TRCF RNAP-interacting" evidence="1">
    <location>
        <begin position="1"/>
        <end position="112"/>
    </location>
</feature>
<dbReference type="SUPFAM" id="SSF141259">
    <property type="entry name" value="CarD-like"/>
    <property type="match status" value="1"/>
</dbReference>
<keyword evidence="3" id="KW-1185">Reference proteome</keyword>
<evidence type="ECO:0000313" key="2">
    <source>
        <dbReference type="EMBL" id="MFD1708812.1"/>
    </source>
</evidence>
<dbReference type="Gene3D" id="1.20.58.1290">
    <property type="entry name" value="CarD-like, C-terminal domain"/>
    <property type="match status" value="1"/>
</dbReference>
<dbReference type="PANTHER" id="PTHR38447">
    <property type="entry name" value="TRANSCRIPTION FACTOR YDEB-RELATED"/>
    <property type="match status" value="1"/>
</dbReference>
<dbReference type="PANTHER" id="PTHR38447:SF1">
    <property type="entry name" value="RNA POLYMERASE-BINDING TRANSCRIPTION FACTOR CARD"/>
    <property type="match status" value="1"/>
</dbReference>
<dbReference type="Gene3D" id="2.40.10.170">
    <property type="match status" value="1"/>
</dbReference>
<protein>
    <submittedName>
        <fullName evidence="2">CarD family transcriptional regulator</fullName>
    </submittedName>
</protein>
<reference evidence="3" key="1">
    <citation type="journal article" date="2019" name="Int. J. Syst. Evol. Microbiol.">
        <title>The Global Catalogue of Microorganisms (GCM) 10K type strain sequencing project: providing services to taxonomists for standard genome sequencing and annotation.</title>
        <authorList>
            <consortium name="The Broad Institute Genomics Platform"/>
            <consortium name="The Broad Institute Genome Sequencing Center for Infectious Disease"/>
            <person name="Wu L."/>
            <person name="Ma J."/>
        </authorList>
    </citation>
    <scope>NUCLEOTIDE SEQUENCE [LARGE SCALE GENOMIC DNA]</scope>
    <source>
        <strain evidence="3">CGMCC 1.12295</strain>
    </source>
</reference>